<organism evidence="2 3">
    <name type="scientific">Cylindrotheca closterium</name>
    <dbReference type="NCBI Taxonomy" id="2856"/>
    <lineage>
        <taxon>Eukaryota</taxon>
        <taxon>Sar</taxon>
        <taxon>Stramenopiles</taxon>
        <taxon>Ochrophyta</taxon>
        <taxon>Bacillariophyta</taxon>
        <taxon>Bacillariophyceae</taxon>
        <taxon>Bacillariophycidae</taxon>
        <taxon>Bacillariales</taxon>
        <taxon>Bacillariaceae</taxon>
        <taxon>Cylindrotheca</taxon>
    </lineage>
</organism>
<accession>A0AAD2CRV7</accession>
<evidence type="ECO:0000313" key="3">
    <source>
        <dbReference type="Proteomes" id="UP001295423"/>
    </source>
</evidence>
<dbReference type="Proteomes" id="UP001295423">
    <property type="component" value="Unassembled WGS sequence"/>
</dbReference>
<sequence length="334" mass="39013">MDKDDDDQLQTYSRVSPLEIDEEEDEGIVQSEKVVVLQRETLDECDDDNPFLKTLLPDAAINIRGHLLIDGVFAVKLLKFLGLTFGLIALFHAIVANVPLLNDRDRNLELWHIWRYEGNLIVFDSVVFFLVGRLWKQRGVDHLGWIIPLLVANIYYESQHFISWLRHSVTLYEMHCIWPWELWMFVVTLVPTIGGVVLAHVWRAYQRQLLLLKISELFLCALFFLVPMLGSNYFHLHHWYAGWLIGMHCNFDKWWSRSAMAYCWGMYINGIAVYGRDPVLTCEYSYWLSTDNRCPYMACYLEAMAHKNDTNHTTDVVEMIAADWRNCSASGFHP</sequence>
<keyword evidence="3" id="KW-1185">Reference proteome</keyword>
<feature type="transmembrane region" description="Helical" evidence="1">
    <location>
        <begin position="182"/>
        <end position="202"/>
    </location>
</feature>
<keyword evidence="1" id="KW-0812">Transmembrane</keyword>
<dbReference type="EMBL" id="CAKOGP040001224">
    <property type="protein sequence ID" value="CAJ1944387.1"/>
    <property type="molecule type" value="Genomic_DNA"/>
</dbReference>
<dbReference type="AlphaFoldDB" id="A0AAD2CRV7"/>
<evidence type="ECO:0000313" key="2">
    <source>
        <dbReference type="EMBL" id="CAJ1944387.1"/>
    </source>
</evidence>
<comment type="caution">
    <text evidence="2">The sequence shown here is derived from an EMBL/GenBank/DDBJ whole genome shotgun (WGS) entry which is preliminary data.</text>
</comment>
<feature type="transmembrane region" description="Helical" evidence="1">
    <location>
        <begin position="143"/>
        <end position="162"/>
    </location>
</feature>
<feature type="transmembrane region" description="Helical" evidence="1">
    <location>
        <begin position="113"/>
        <end position="131"/>
    </location>
</feature>
<evidence type="ECO:0000256" key="1">
    <source>
        <dbReference type="SAM" id="Phobius"/>
    </source>
</evidence>
<reference evidence="2" key="1">
    <citation type="submission" date="2023-08" db="EMBL/GenBank/DDBJ databases">
        <authorList>
            <person name="Audoor S."/>
            <person name="Bilcke G."/>
        </authorList>
    </citation>
    <scope>NUCLEOTIDE SEQUENCE</scope>
</reference>
<gene>
    <name evidence="2" type="ORF">CYCCA115_LOCUS8862</name>
</gene>
<feature type="transmembrane region" description="Helical" evidence="1">
    <location>
        <begin position="254"/>
        <end position="275"/>
    </location>
</feature>
<feature type="transmembrane region" description="Helical" evidence="1">
    <location>
        <begin position="80"/>
        <end position="101"/>
    </location>
</feature>
<proteinExistence type="predicted"/>
<keyword evidence="1" id="KW-0472">Membrane</keyword>
<feature type="transmembrane region" description="Helical" evidence="1">
    <location>
        <begin position="214"/>
        <end position="234"/>
    </location>
</feature>
<name>A0AAD2CRV7_9STRA</name>
<keyword evidence="1" id="KW-1133">Transmembrane helix</keyword>
<protein>
    <submittedName>
        <fullName evidence="2">Uncharacterized protein</fullName>
    </submittedName>
</protein>